<organism evidence="1 4">
    <name type="scientific">Allgaiera indica</name>
    <dbReference type="NCBI Taxonomy" id="765699"/>
    <lineage>
        <taxon>Bacteria</taxon>
        <taxon>Pseudomonadati</taxon>
        <taxon>Pseudomonadota</taxon>
        <taxon>Alphaproteobacteria</taxon>
        <taxon>Rhodobacterales</taxon>
        <taxon>Paracoccaceae</taxon>
        <taxon>Allgaiera</taxon>
    </lineage>
</organism>
<keyword evidence="3" id="KW-1185">Reference proteome</keyword>
<dbReference type="EMBL" id="BNAB01000016">
    <property type="protein sequence ID" value="GHE04389.1"/>
    <property type="molecule type" value="Genomic_DNA"/>
</dbReference>
<reference evidence="2 3" key="2">
    <citation type="submission" date="2016-10" db="EMBL/GenBank/DDBJ databases">
        <authorList>
            <person name="Varghese N."/>
            <person name="Submissions S."/>
        </authorList>
    </citation>
    <scope>NUCLEOTIDE SEQUENCE [LARGE SCALE GENOMIC DNA]</scope>
    <source>
        <strain evidence="2 3">DSM 24802</strain>
    </source>
</reference>
<evidence type="ECO:0000313" key="2">
    <source>
        <dbReference type="EMBL" id="SDX40969.1"/>
    </source>
</evidence>
<protein>
    <submittedName>
        <fullName evidence="1">Uncharacterized protein</fullName>
    </submittedName>
</protein>
<evidence type="ECO:0000313" key="3">
    <source>
        <dbReference type="Proteomes" id="UP000199541"/>
    </source>
</evidence>
<accession>A0AAN4UTH4</accession>
<dbReference type="EMBL" id="FNOB01000015">
    <property type="protein sequence ID" value="SDX40969.1"/>
    <property type="molecule type" value="Genomic_DNA"/>
</dbReference>
<dbReference type="RefSeq" id="WP_035837548.1">
    <property type="nucleotide sequence ID" value="NZ_BNAB01000016.1"/>
</dbReference>
<comment type="caution">
    <text evidence="1">The sequence shown here is derived from an EMBL/GenBank/DDBJ whole genome shotgun (WGS) entry which is preliminary data.</text>
</comment>
<reference evidence="1" key="1">
    <citation type="journal article" date="2014" name="Int. J. Syst. Evol. Microbiol.">
        <title>Complete genome sequence of Corynebacterium casei LMG S-19264T (=DSM 44701T), isolated from a smear-ripened cheese.</title>
        <authorList>
            <consortium name="US DOE Joint Genome Institute (JGI-PGF)"/>
            <person name="Walter F."/>
            <person name="Albersmeier A."/>
            <person name="Kalinowski J."/>
            <person name="Ruckert C."/>
        </authorList>
    </citation>
    <scope>NUCLEOTIDE SEQUENCE</scope>
    <source>
        <strain evidence="1">CGMCC 1.10859</strain>
    </source>
</reference>
<dbReference type="Proteomes" id="UP000199541">
    <property type="component" value="Unassembled WGS sequence"/>
</dbReference>
<reference evidence="1" key="3">
    <citation type="submission" date="2023-06" db="EMBL/GenBank/DDBJ databases">
        <authorList>
            <person name="Sun Q."/>
            <person name="Zhou Y."/>
        </authorList>
    </citation>
    <scope>NUCLEOTIDE SEQUENCE</scope>
    <source>
        <strain evidence="1">CGMCC 1.10859</strain>
    </source>
</reference>
<proteinExistence type="predicted"/>
<evidence type="ECO:0000313" key="1">
    <source>
        <dbReference type="EMBL" id="GHE04389.1"/>
    </source>
</evidence>
<gene>
    <name evidence="1" type="ORF">GCM10008024_31440</name>
    <name evidence="2" type="ORF">SAMN05444006_11571</name>
</gene>
<evidence type="ECO:0000313" key="4">
    <source>
        <dbReference type="Proteomes" id="UP000634647"/>
    </source>
</evidence>
<name>A0AAN4UTH4_9RHOB</name>
<sequence>MKAALLLSGLGAVCGSFMLVTMLAVLNALGPGMPTDAPAYAHARAHDVATRHDPARDLAQGIVSAAAQPSRAEMTRIAAGG</sequence>
<dbReference type="AlphaFoldDB" id="A0AAN4UTH4"/>
<dbReference type="Proteomes" id="UP000634647">
    <property type="component" value="Unassembled WGS sequence"/>
</dbReference>